<organism evidence="2">
    <name type="scientific">marine sediment metagenome</name>
    <dbReference type="NCBI Taxonomy" id="412755"/>
    <lineage>
        <taxon>unclassified sequences</taxon>
        <taxon>metagenomes</taxon>
        <taxon>ecological metagenomes</taxon>
    </lineage>
</organism>
<protein>
    <recommendedName>
        <fullName evidence="3">Phage protein</fullName>
    </recommendedName>
</protein>
<name>A0A0F9MNY2_9ZZZZ</name>
<dbReference type="NCBIfam" id="NF046043">
    <property type="entry name" value="rep_init_NGO0469"/>
    <property type="match status" value="1"/>
</dbReference>
<evidence type="ECO:0000256" key="1">
    <source>
        <dbReference type="SAM" id="MobiDB-lite"/>
    </source>
</evidence>
<reference evidence="2" key="1">
    <citation type="journal article" date="2015" name="Nature">
        <title>Complex archaea that bridge the gap between prokaryotes and eukaryotes.</title>
        <authorList>
            <person name="Spang A."/>
            <person name="Saw J.H."/>
            <person name="Jorgensen S.L."/>
            <person name="Zaremba-Niedzwiedzka K."/>
            <person name="Martijn J."/>
            <person name="Lind A.E."/>
            <person name="van Eijk R."/>
            <person name="Schleper C."/>
            <person name="Guy L."/>
            <person name="Ettema T.J."/>
        </authorList>
    </citation>
    <scope>NUCLEOTIDE SEQUENCE</scope>
</reference>
<comment type="caution">
    <text evidence="2">The sequence shown here is derived from an EMBL/GenBank/DDBJ whole genome shotgun (WGS) entry which is preliminary data.</text>
</comment>
<dbReference type="AlphaFoldDB" id="A0A0F9MNY2"/>
<evidence type="ECO:0000313" key="2">
    <source>
        <dbReference type="EMBL" id="KKM70877.1"/>
    </source>
</evidence>
<proteinExistence type="predicted"/>
<accession>A0A0F9MNY2</accession>
<gene>
    <name evidence="2" type="ORF">LCGC14_1436370</name>
</gene>
<evidence type="ECO:0008006" key="3">
    <source>
        <dbReference type="Google" id="ProtNLM"/>
    </source>
</evidence>
<dbReference type="InterPro" id="IPR059222">
    <property type="entry name" value="NGO0469-like"/>
</dbReference>
<dbReference type="EMBL" id="LAZR01009735">
    <property type="protein sequence ID" value="KKM70877.1"/>
    <property type="molecule type" value="Genomic_DNA"/>
</dbReference>
<sequence>MTLIVTKKSGNSYPPIDGGTYQGICIGVIDIGTQYNTYYQKSMRKVVFVWELPEVRIEVEKDGQTLNLPRVISKTYTTSLHEKSNLGKDLVSWRGRAFTQEEEVGFDAESMLGSNCLVQIINSEKNGKTFANVNSVSMLMTGMKTIKPESELMKYSMDTGVQEPPENIYGWIKDLIKQSEEYKSVENARLNPDLQAAQAEHNVDEKPLPTEDDIPF</sequence>
<feature type="region of interest" description="Disordered" evidence="1">
    <location>
        <begin position="191"/>
        <end position="216"/>
    </location>
</feature>